<proteinExistence type="predicted"/>
<dbReference type="SMART" id="SM01001">
    <property type="entry name" value="AIRC"/>
    <property type="match status" value="1"/>
</dbReference>
<gene>
    <name evidence="3" type="primary">larB</name>
    <name evidence="3" type="ORF">HND93_24855</name>
</gene>
<protein>
    <submittedName>
        <fullName evidence="3">Nickel pincer cofactor biosynthesis protein LarB</fullName>
    </submittedName>
</protein>
<dbReference type="Pfam" id="PF00731">
    <property type="entry name" value="AIRC"/>
    <property type="match status" value="1"/>
</dbReference>
<dbReference type="Gene3D" id="3.40.50.1970">
    <property type="match status" value="1"/>
</dbReference>
<keyword evidence="1" id="KW-0472">Membrane</keyword>
<keyword evidence="1" id="KW-1133">Transmembrane helix</keyword>
<accession>A0ABX2TF30</accession>
<evidence type="ECO:0000313" key="4">
    <source>
        <dbReference type="Proteomes" id="UP000584642"/>
    </source>
</evidence>
<feature type="transmembrane region" description="Helical" evidence="1">
    <location>
        <begin position="131"/>
        <end position="153"/>
    </location>
</feature>
<dbReference type="PANTHER" id="PTHR43064:SF1">
    <property type="entry name" value="SLL1489 PROTEIN"/>
    <property type="match status" value="1"/>
</dbReference>
<keyword evidence="1" id="KW-0812">Transmembrane</keyword>
<dbReference type="InterPro" id="IPR039476">
    <property type="entry name" value="P2CMN_synthase_LarB"/>
</dbReference>
<organism evidence="3 4">
    <name type="scientific">Azospirillum oleiclasticum</name>
    <dbReference type="NCBI Taxonomy" id="2735135"/>
    <lineage>
        <taxon>Bacteria</taxon>
        <taxon>Pseudomonadati</taxon>
        <taxon>Pseudomonadota</taxon>
        <taxon>Alphaproteobacteria</taxon>
        <taxon>Rhodospirillales</taxon>
        <taxon>Azospirillaceae</taxon>
        <taxon>Azospirillum</taxon>
    </lineage>
</organism>
<dbReference type="RefSeq" id="WP_180284729.1">
    <property type="nucleotide sequence ID" value="NZ_JABFDB010000023.1"/>
</dbReference>
<sequence length="212" mass="21774">MSDFQIDWQREERTGTAEAILCDGKTAGQIAAMLEAAAGRRLLLTRLSAEKRAALPDALDYDPLSRTALSGELRALRDSGIGIVCAGTSDLPVAGEARRTLAFHGLDAPVIADVGVAGLWRLMDKLDRIRGFRVLIAVAGMEGALFSVLAGLVRAPVIAVPTSVGYGVAEGGRAALSTALATCAPGVVTVNIDNGFGAACAAIRMTAAGRGA</sequence>
<dbReference type="PANTHER" id="PTHR43064">
    <property type="entry name" value="PHOSPHORIBOSYLAMINOIMIDAZOLE CARBOXYLASE-RELATED"/>
    <property type="match status" value="1"/>
</dbReference>
<dbReference type="EMBL" id="JABFDB010000023">
    <property type="protein sequence ID" value="NYZ22949.1"/>
    <property type="molecule type" value="Genomic_DNA"/>
</dbReference>
<reference evidence="3 4" key="1">
    <citation type="submission" date="2020-05" db="EMBL/GenBank/DDBJ databases">
        <title>Azospirillum oleiclasticum sp. nov, a nitrogen-fixing and heavy crude oil-emulsifying bacterium isolated from the crude oil of Yumen Oilfield.</title>
        <authorList>
            <person name="Wu D."/>
            <person name="Cai M."/>
            <person name="Zhang X."/>
        </authorList>
    </citation>
    <scope>NUCLEOTIDE SEQUENCE [LARGE SCALE GENOMIC DNA]</scope>
    <source>
        <strain evidence="3 4">ROY-1-1-2</strain>
    </source>
</reference>
<dbReference type="InterPro" id="IPR000031">
    <property type="entry name" value="PurE_dom"/>
</dbReference>
<evidence type="ECO:0000259" key="2">
    <source>
        <dbReference type="SMART" id="SM01001"/>
    </source>
</evidence>
<name>A0ABX2TF30_9PROT</name>
<comment type="caution">
    <text evidence="3">The sequence shown here is derived from an EMBL/GenBank/DDBJ whole genome shotgun (WGS) entry which is preliminary data.</text>
</comment>
<dbReference type="SUPFAM" id="SSF52255">
    <property type="entry name" value="N5-CAIR mutase (phosphoribosylaminoimidazole carboxylase, PurE)"/>
    <property type="match status" value="1"/>
</dbReference>
<feature type="domain" description="PurE" evidence="2">
    <location>
        <begin position="79"/>
        <end position="209"/>
    </location>
</feature>
<evidence type="ECO:0000313" key="3">
    <source>
        <dbReference type="EMBL" id="NYZ22949.1"/>
    </source>
</evidence>
<dbReference type="NCBIfam" id="NF033503">
    <property type="entry name" value="LarB"/>
    <property type="match status" value="1"/>
</dbReference>
<keyword evidence="4" id="KW-1185">Reference proteome</keyword>
<evidence type="ECO:0000256" key="1">
    <source>
        <dbReference type="SAM" id="Phobius"/>
    </source>
</evidence>
<dbReference type="Proteomes" id="UP000584642">
    <property type="component" value="Unassembled WGS sequence"/>
</dbReference>